<evidence type="ECO:0000256" key="4">
    <source>
        <dbReference type="ARBA" id="ARBA00023027"/>
    </source>
</evidence>
<keyword evidence="3 6" id="KW-0808">Transferase</keyword>
<dbReference type="InterPro" id="IPR043472">
    <property type="entry name" value="Macro_dom-like"/>
</dbReference>
<dbReference type="PANTHER" id="PTHR14453:SF67">
    <property type="entry name" value="POLY [ADP-RIBOSE] POLYMERASE"/>
    <property type="match status" value="1"/>
</dbReference>
<accession>A0AAD9KPL5</accession>
<dbReference type="GO" id="GO:0005737">
    <property type="term" value="C:cytoplasm"/>
    <property type="evidence" value="ECO:0007669"/>
    <property type="project" value="TreeGrafter"/>
</dbReference>
<feature type="domain" description="Macro" evidence="8">
    <location>
        <begin position="62"/>
        <end position="256"/>
    </location>
</feature>
<dbReference type="Gene3D" id="3.40.220.10">
    <property type="entry name" value="Leucine Aminopeptidase, subunit E, domain 1"/>
    <property type="match status" value="2"/>
</dbReference>
<dbReference type="CDD" id="cd01439">
    <property type="entry name" value="TCCD_inducible_PARP_like"/>
    <property type="match status" value="1"/>
</dbReference>
<evidence type="ECO:0000256" key="5">
    <source>
        <dbReference type="ARBA" id="ARBA00023242"/>
    </source>
</evidence>
<dbReference type="Gene3D" id="3.90.228.10">
    <property type="match status" value="1"/>
</dbReference>
<sequence>MKFLSIAFPAIATDNRGFPPNVVVRTILEEVTTFSQINPETRLKNVHLVLHPQDHPSINAFRAYLVDSSSSDITLKTREGILLSLHTSMLIDEQVDVIVNTPGRRLQLKRGAVSSSLLKAAGQVLQDECDQNAPNGIEFGETVTTSGGKLKCRVVVHGACCDWGEGPEMCTEVLRGVVSKSLIEAHTRKYRSVAFPTIGTGRRNFPPHLVATVTVEEVVKFSRLYRRTSVKEVRIVVHPQDYETTEAFEEVLLSCCGGLQRTVPLSVSGPGSEDDLKPPSYWSEMPSSEIVTLEKLAPSSKEHQDVETLMLSTADDKVTRIHKIERIQNPSLYKKYMVDKQLMTTRCGSSTIVERLLYHGTSEKAVPKINARGFDRSRCGKNATAYGEGVYFAVNSSYSCKYSTAKPSGKKQMYLAQVLTGEYTLGASKYRVPPDNPKHKALQFDSVVDNVKNPSIFVIFMDSHAYPKSPKTCSSVFKSGLVFALFSRVTQSRMAKSMKHFYSAKFCTSRMGSVRTRLHGKQPWLTKMQPSRIQTWLSLENTIVYLWLQLINPGLPLLVKQRYGAELRNRSLASLKPEISQALASLQDELRTIEDTRVMRIGDGFNYNHKLQHPIDGSVLTMTTNCPPKQWFLSKNETVTSFQSWKENIVYVLSLDANFAPFLGADITWLRKSTNTPTRGLDDDTNDVPTAARRTTVQKCVQLELMLGHFTKRNSEALNIAW</sequence>
<dbReference type="InterPro" id="IPR002589">
    <property type="entry name" value="Macro_dom"/>
</dbReference>
<comment type="subcellular location">
    <subcellularLocation>
        <location evidence="1">Nucleus</location>
    </subcellularLocation>
</comment>
<evidence type="ECO:0000256" key="1">
    <source>
        <dbReference type="ARBA" id="ARBA00004123"/>
    </source>
</evidence>
<organism evidence="9 10">
    <name type="scientific">Ridgeia piscesae</name>
    <name type="common">Tubeworm</name>
    <dbReference type="NCBI Taxonomy" id="27915"/>
    <lineage>
        <taxon>Eukaryota</taxon>
        <taxon>Metazoa</taxon>
        <taxon>Spiralia</taxon>
        <taxon>Lophotrochozoa</taxon>
        <taxon>Annelida</taxon>
        <taxon>Polychaeta</taxon>
        <taxon>Sedentaria</taxon>
        <taxon>Canalipalpata</taxon>
        <taxon>Sabellida</taxon>
        <taxon>Siboglinidae</taxon>
        <taxon>Ridgeia</taxon>
    </lineage>
</organism>
<dbReference type="SMART" id="SM00506">
    <property type="entry name" value="A1pp"/>
    <property type="match status" value="1"/>
</dbReference>
<reference evidence="9" key="1">
    <citation type="journal article" date="2023" name="Mol. Biol. Evol.">
        <title>Third-Generation Sequencing Reveals the Adaptive Role of the Epigenome in Three Deep-Sea Polychaetes.</title>
        <authorList>
            <person name="Perez M."/>
            <person name="Aroh O."/>
            <person name="Sun Y."/>
            <person name="Lan Y."/>
            <person name="Juniper S.K."/>
            <person name="Young C.R."/>
            <person name="Angers B."/>
            <person name="Qian P.Y."/>
        </authorList>
    </citation>
    <scope>NUCLEOTIDE SEQUENCE</scope>
    <source>
        <strain evidence="9">R07B-5</strain>
    </source>
</reference>
<name>A0AAD9KPL5_RIDPI</name>
<dbReference type="Pfam" id="PF00644">
    <property type="entry name" value="PARP"/>
    <property type="match status" value="1"/>
</dbReference>
<feature type="domain" description="PARP catalytic" evidence="7">
    <location>
        <begin position="278"/>
        <end position="494"/>
    </location>
</feature>
<keyword evidence="10" id="KW-1185">Reference proteome</keyword>
<dbReference type="SUPFAM" id="SSF52949">
    <property type="entry name" value="Macro domain-like"/>
    <property type="match status" value="2"/>
</dbReference>
<evidence type="ECO:0000313" key="10">
    <source>
        <dbReference type="Proteomes" id="UP001209878"/>
    </source>
</evidence>
<evidence type="ECO:0000256" key="2">
    <source>
        <dbReference type="ARBA" id="ARBA00022676"/>
    </source>
</evidence>
<dbReference type="PROSITE" id="PS51154">
    <property type="entry name" value="MACRO"/>
    <property type="match status" value="1"/>
</dbReference>
<evidence type="ECO:0000259" key="7">
    <source>
        <dbReference type="PROSITE" id="PS51059"/>
    </source>
</evidence>
<dbReference type="SUPFAM" id="SSF56399">
    <property type="entry name" value="ADP-ribosylation"/>
    <property type="match status" value="1"/>
</dbReference>
<dbReference type="InterPro" id="IPR052056">
    <property type="entry name" value="Mono-ARTD/PARP"/>
</dbReference>
<dbReference type="PROSITE" id="PS51059">
    <property type="entry name" value="PARP_CATALYTIC"/>
    <property type="match status" value="1"/>
</dbReference>
<dbReference type="PANTHER" id="PTHR14453">
    <property type="entry name" value="PARP/ZINC FINGER CCCH TYPE DOMAIN CONTAINING PROTEIN"/>
    <property type="match status" value="1"/>
</dbReference>
<evidence type="ECO:0000259" key="8">
    <source>
        <dbReference type="PROSITE" id="PS51154"/>
    </source>
</evidence>
<dbReference type="InterPro" id="IPR012317">
    <property type="entry name" value="Poly(ADP-ribose)pol_cat_dom"/>
</dbReference>
<dbReference type="GO" id="GO:0005634">
    <property type="term" value="C:nucleus"/>
    <property type="evidence" value="ECO:0007669"/>
    <property type="project" value="UniProtKB-SubCell"/>
</dbReference>
<protein>
    <recommendedName>
        <fullName evidence="6">Poly [ADP-ribose] polymerase</fullName>
        <shortName evidence="6">PARP</shortName>
        <ecNumber evidence="6">2.4.2.-</ecNumber>
    </recommendedName>
</protein>
<dbReference type="GO" id="GO:0003950">
    <property type="term" value="F:NAD+ poly-ADP-ribosyltransferase activity"/>
    <property type="evidence" value="ECO:0007669"/>
    <property type="project" value="UniProtKB-UniRule"/>
</dbReference>
<proteinExistence type="predicted"/>
<evidence type="ECO:0000313" key="9">
    <source>
        <dbReference type="EMBL" id="KAK2175152.1"/>
    </source>
</evidence>
<dbReference type="FunFam" id="3.90.228.10:FF:000008">
    <property type="entry name" value="Poly [ADP-ribose] polymerase"/>
    <property type="match status" value="1"/>
</dbReference>
<evidence type="ECO:0000256" key="6">
    <source>
        <dbReference type="RuleBase" id="RU362114"/>
    </source>
</evidence>
<dbReference type="EC" id="2.4.2.-" evidence="6"/>
<gene>
    <name evidence="9" type="ORF">NP493_748g02065</name>
</gene>
<keyword evidence="5" id="KW-0539">Nucleus</keyword>
<dbReference type="Proteomes" id="UP001209878">
    <property type="component" value="Unassembled WGS sequence"/>
</dbReference>
<dbReference type="GO" id="GO:0003714">
    <property type="term" value="F:transcription corepressor activity"/>
    <property type="evidence" value="ECO:0007669"/>
    <property type="project" value="TreeGrafter"/>
</dbReference>
<comment type="caution">
    <text evidence="9">The sequence shown here is derived from an EMBL/GenBank/DDBJ whole genome shotgun (WGS) entry which is preliminary data.</text>
</comment>
<dbReference type="EMBL" id="JAODUO010000747">
    <property type="protein sequence ID" value="KAK2175152.1"/>
    <property type="molecule type" value="Genomic_DNA"/>
</dbReference>
<evidence type="ECO:0000256" key="3">
    <source>
        <dbReference type="ARBA" id="ARBA00022679"/>
    </source>
</evidence>
<keyword evidence="2 6" id="KW-0328">Glycosyltransferase</keyword>
<dbReference type="GO" id="GO:0010629">
    <property type="term" value="P:negative regulation of gene expression"/>
    <property type="evidence" value="ECO:0007669"/>
    <property type="project" value="TreeGrafter"/>
</dbReference>
<keyword evidence="4 6" id="KW-0520">NAD</keyword>
<dbReference type="AlphaFoldDB" id="A0AAD9KPL5"/>
<dbReference type="Pfam" id="PF01661">
    <property type="entry name" value="Macro"/>
    <property type="match status" value="1"/>
</dbReference>